<organism evidence="8 9">
    <name type="scientific">Anaerobaca lacustris</name>
    <dbReference type="NCBI Taxonomy" id="3044600"/>
    <lineage>
        <taxon>Bacteria</taxon>
        <taxon>Pseudomonadati</taxon>
        <taxon>Planctomycetota</taxon>
        <taxon>Phycisphaerae</taxon>
        <taxon>Sedimentisphaerales</taxon>
        <taxon>Anaerobacaceae</taxon>
        <taxon>Anaerobaca</taxon>
    </lineage>
</organism>
<dbReference type="GO" id="GO:0015074">
    <property type="term" value="P:DNA integration"/>
    <property type="evidence" value="ECO:0007669"/>
    <property type="project" value="UniProtKB-KW"/>
</dbReference>
<dbReference type="EMBL" id="JASCXX010000071">
    <property type="protein sequence ID" value="MDI6451867.1"/>
    <property type="molecule type" value="Genomic_DNA"/>
</dbReference>
<evidence type="ECO:0000256" key="5">
    <source>
        <dbReference type="PROSITE-ProRule" id="PRU01248"/>
    </source>
</evidence>
<protein>
    <submittedName>
        <fullName evidence="8">Tyrosine-type recombinase/integrase</fullName>
    </submittedName>
</protein>
<dbReference type="SUPFAM" id="SSF56349">
    <property type="entry name" value="DNA breaking-rejoining enzymes"/>
    <property type="match status" value="1"/>
</dbReference>
<reference evidence="8" key="1">
    <citation type="submission" date="2023-05" db="EMBL/GenBank/DDBJ databases">
        <title>Anaerotaeda fermentans gen. nov., sp. nov., a novel anaerobic planctomycete of the new family within the order Sedimentisphaerales isolated from Taman Peninsula, Russia.</title>
        <authorList>
            <person name="Khomyakova M.A."/>
            <person name="Merkel A.Y."/>
            <person name="Slobodkin A.I."/>
        </authorList>
    </citation>
    <scope>NUCLEOTIDE SEQUENCE</scope>
    <source>
        <strain evidence="8">M17dextr</strain>
    </source>
</reference>
<dbReference type="PROSITE" id="PS51898">
    <property type="entry name" value="TYR_RECOMBINASE"/>
    <property type="match status" value="1"/>
</dbReference>
<proteinExistence type="inferred from homology"/>
<dbReference type="PANTHER" id="PTHR30349">
    <property type="entry name" value="PHAGE INTEGRASE-RELATED"/>
    <property type="match status" value="1"/>
</dbReference>
<evidence type="ECO:0000256" key="4">
    <source>
        <dbReference type="ARBA" id="ARBA00023172"/>
    </source>
</evidence>
<dbReference type="PANTHER" id="PTHR30349:SF64">
    <property type="entry name" value="PROPHAGE INTEGRASE INTD-RELATED"/>
    <property type="match status" value="1"/>
</dbReference>
<feature type="domain" description="Core-binding (CB)" evidence="7">
    <location>
        <begin position="102"/>
        <end position="189"/>
    </location>
</feature>
<evidence type="ECO:0000256" key="3">
    <source>
        <dbReference type="ARBA" id="ARBA00023125"/>
    </source>
</evidence>
<dbReference type="Gene3D" id="1.10.150.130">
    <property type="match status" value="1"/>
</dbReference>
<dbReference type="InterPro" id="IPR050090">
    <property type="entry name" value="Tyrosine_recombinase_XerCD"/>
</dbReference>
<sequence length="409" mass="46072">MGATQCLVVGEQQPIVQLIGDYLANPITVSVRSRAMKGPRRKTRSDKFPLTLHPTGQYCKKIKGRIHYFGTDKKHALERYLDQATYLHGCQDVKVARGNGSMALNELCDRYLRYQHAKVLAGELTPKHYTDQIDSLGRLMSFLGKGRRIKNISTLDLQNYKRKLRRAYGSAHRLNLHIGGMKAMFHWARKNDILQTIPNIDAVSKGKVVYQERFTFDADQIDRILSAANAKMQAMIWLGLNCGFGCTDCARLEWKNLDLDRGRVVLARKKTGVPRNLPLWPETVEALRHVPRSGALVFYTREGHPWIRTSLKTAADGTGKYKTVNAISSMFSRVLKKARMHVPAGTGFYTLRRTAATLAARSGDPFAVQRLLGHVNLEMATRYVQDVSEQTDRVIGNSRKYVIQGNGTG</sequence>
<dbReference type="InterPro" id="IPR010998">
    <property type="entry name" value="Integrase_recombinase_N"/>
</dbReference>
<dbReference type="InterPro" id="IPR044068">
    <property type="entry name" value="CB"/>
</dbReference>
<dbReference type="Proteomes" id="UP001431776">
    <property type="component" value="Unassembled WGS sequence"/>
</dbReference>
<dbReference type="Gene3D" id="1.10.443.10">
    <property type="entry name" value="Intergrase catalytic core"/>
    <property type="match status" value="1"/>
</dbReference>
<keyword evidence="2" id="KW-0229">DNA integration</keyword>
<dbReference type="InterPro" id="IPR002104">
    <property type="entry name" value="Integrase_catalytic"/>
</dbReference>
<evidence type="ECO:0000259" key="6">
    <source>
        <dbReference type="PROSITE" id="PS51898"/>
    </source>
</evidence>
<dbReference type="AlphaFoldDB" id="A0AAW6U1T9"/>
<feature type="domain" description="Tyr recombinase" evidence="6">
    <location>
        <begin position="211"/>
        <end position="397"/>
    </location>
</feature>
<keyword evidence="4" id="KW-0233">DNA recombination</keyword>
<comment type="caution">
    <text evidence="8">The sequence shown here is derived from an EMBL/GenBank/DDBJ whole genome shotgun (WGS) entry which is preliminary data.</text>
</comment>
<dbReference type="GO" id="GO:0006310">
    <property type="term" value="P:DNA recombination"/>
    <property type="evidence" value="ECO:0007669"/>
    <property type="project" value="UniProtKB-KW"/>
</dbReference>
<evidence type="ECO:0000313" key="9">
    <source>
        <dbReference type="Proteomes" id="UP001431776"/>
    </source>
</evidence>
<dbReference type="InterPro" id="IPR013762">
    <property type="entry name" value="Integrase-like_cat_sf"/>
</dbReference>
<dbReference type="RefSeq" id="WP_349247275.1">
    <property type="nucleotide sequence ID" value="NZ_JASCXX010000071.1"/>
</dbReference>
<dbReference type="GO" id="GO:0003677">
    <property type="term" value="F:DNA binding"/>
    <property type="evidence" value="ECO:0007669"/>
    <property type="project" value="UniProtKB-UniRule"/>
</dbReference>
<evidence type="ECO:0000313" key="8">
    <source>
        <dbReference type="EMBL" id="MDI6451867.1"/>
    </source>
</evidence>
<gene>
    <name evidence="8" type="ORF">QJ522_22605</name>
</gene>
<keyword evidence="3 5" id="KW-0238">DNA-binding</keyword>
<evidence type="ECO:0000256" key="2">
    <source>
        <dbReference type="ARBA" id="ARBA00022908"/>
    </source>
</evidence>
<dbReference type="Pfam" id="PF00589">
    <property type="entry name" value="Phage_integrase"/>
    <property type="match status" value="1"/>
</dbReference>
<dbReference type="PROSITE" id="PS51900">
    <property type="entry name" value="CB"/>
    <property type="match status" value="1"/>
</dbReference>
<dbReference type="InterPro" id="IPR011010">
    <property type="entry name" value="DNA_brk_join_enz"/>
</dbReference>
<evidence type="ECO:0000256" key="1">
    <source>
        <dbReference type="ARBA" id="ARBA00008857"/>
    </source>
</evidence>
<keyword evidence="9" id="KW-1185">Reference proteome</keyword>
<name>A0AAW6U1T9_9BACT</name>
<evidence type="ECO:0000259" key="7">
    <source>
        <dbReference type="PROSITE" id="PS51900"/>
    </source>
</evidence>
<comment type="similarity">
    <text evidence="1">Belongs to the 'phage' integrase family.</text>
</comment>
<accession>A0AAW6U1T9</accession>